<proteinExistence type="predicted"/>
<evidence type="ECO:0000313" key="2">
    <source>
        <dbReference type="Ensembl" id="ENSKMAP00000020562.1"/>
    </source>
</evidence>
<feature type="region of interest" description="Disordered" evidence="1">
    <location>
        <begin position="206"/>
        <end position="227"/>
    </location>
</feature>
<organism evidence="2 3">
    <name type="scientific">Kryptolebias marmoratus</name>
    <name type="common">Mangrove killifish</name>
    <name type="synonym">Rivulus marmoratus</name>
    <dbReference type="NCBI Taxonomy" id="37003"/>
    <lineage>
        <taxon>Eukaryota</taxon>
        <taxon>Metazoa</taxon>
        <taxon>Chordata</taxon>
        <taxon>Craniata</taxon>
        <taxon>Vertebrata</taxon>
        <taxon>Euteleostomi</taxon>
        <taxon>Actinopterygii</taxon>
        <taxon>Neopterygii</taxon>
        <taxon>Teleostei</taxon>
        <taxon>Neoteleostei</taxon>
        <taxon>Acanthomorphata</taxon>
        <taxon>Ovalentaria</taxon>
        <taxon>Atherinomorphae</taxon>
        <taxon>Cyprinodontiformes</taxon>
        <taxon>Rivulidae</taxon>
        <taxon>Kryptolebias</taxon>
    </lineage>
</organism>
<dbReference type="OMA" id="EALDHHT"/>
<dbReference type="AlphaFoldDB" id="A0A3Q3G929"/>
<dbReference type="PANTHER" id="PTHR31025">
    <property type="entry name" value="SI:CH211-196P9.1-RELATED"/>
    <property type="match status" value="1"/>
</dbReference>
<dbReference type="Ensembl" id="ENSKMAT00000020832.1">
    <property type="protein sequence ID" value="ENSKMAP00000020562.1"/>
    <property type="gene ID" value="ENSKMAG00000015277.1"/>
</dbReference>
<dbReference type="Proteomes" id="UP000264800">
    <property type="component" value="Unplaced"/>
</dbReference>
<dbReference type="PANTHER" id="PTHR31025:SF19">
    <property type="entry name" value="SI:CH73-42K18.1-RELATED"/>
    <property type="match status" value="1"/>
</dbReference>
<dbReference type="GeneTree" id="ENSGT00950000182912"/>
<protein>
    <recommendedName>
        <fullName evidence="4">PB1 domain-containing protein</fullName>
    </recommendedName>
</protein>
<reference evidence="2" key="1">
    <citation type="submission" date="2025-08" db="UniProtKB">
        <authorList>
            <consortium name="Ensembl"/>
        </authorList>
    </citation>
    <scope>IDENTIFICATION</scope>
</reference>
<sequence length="366" mass="42201">RLAQESWPVRVVVGENDIRKITFQERPNNLEELVSELKKRLSLQYNFTLHYEDPDFNNDFCNDSDITELPTRPTLKIISLESATITLLSISTSSSACDLSTASSSDTDILSQNQETSHDPWPSTFEVPYFSHDILQKLAEEMYKYMAYPQDKHFLIVAEALISKHPCLKEPGSTRACNGWKNSLKFKMGNLRAKLRQCGMADVSVNSIKKTQQNREREPSGKNIKRPRRSEANFLPNFLHGVDRSTLESSRQILENEMKKRSPNVDYVNRLMSQTFLLRRKETVEEQPSVKQMLEPWPALFRKQQVFAEFTRVASRDLEQDFFQSLDHHIPQLLEIFKSKKGAVGSTLSEILVQVERRVSIPSDFV</sequence>
<evidence type="ECO:0000313" key="3">
    <source>
        <dbReference type="Proteomes" id="UP000264800"/>
    </source>
</evidence>
<accession>A0A3Q3G929</accession>
<evidence type="ECO:0008006" key="4">
    <source>
        <dbReference type="Google" id="ProtNLM"/>
    </source>
</evidence>
<evidence type="ECO:0000256" key="1">
    <source>
        <dbReference type="SAM" id="MobiDB-lite"/>
    </source>
</evidence>
<reference evidence="2" key="2">
    <citation type="submission" date="2025-09" db="UniProtKB">
        <authorList>
            <consortium name="Ensembl"/>
        </authorList>
    </citation>
    <scope>IDENTIFICATION</scope>
</reference>
<keyword evidence="3" id="KW-1185">Reference proteome</keyword>
<name>A0A3Q3G929_KRYMA</name>